<dbReference type="GO" id="GO:1990757">
    <property type="term" value="F:ubiquitin ligase activator activity"/>
    <property type="evidence" value="ECO:0007669"/>
    <property type="project" value="TreeGrafter"/>
</dbReference>
<dbReference type="OMA" id="WNVFPGP"/>
<dbReference type="STRING" id="948595.L2GRK4"/>
<dbReference type="PANTHER" id="PTHR19918:SF1">
    <property type="entry name" value="FIZZY-RELATED PROTEIN HOMOLOG"/>
    <property type="match status" value="1"/>
</dbReference>
<evidence type="ECO:0000313" key="6">
    <source>
        <dbReference type="Proteomes" id="UP000011081"/>
    </source>
</evidence>
<dbReference type="VEuPathDB" id="MicrosporidiaDB:VCUG_02214"/>
<evidence type="ECO:0000256" key="4">
    <source>
        <dbReference type="SAM" id="MobiDB-lite"/>
    </source>
</evidence>
<keyword evidence="6" id="KW-1185">Reference proteome</keyword>
<dbReference type="GO" id="GO:0031145">
    <property type="term" value="P:anaphase-promoting complex-dependent catabolic process"/>
    <property type="evidence" value="ECO:0007669"/>
    <property type="project" value="TreeGrafter"/>
</dbReference>
<dbReference type="GO" id="GO:0010997">
    <property type="term" value="F:anaphase-promoting complex binding"/>
    <property type="evidence" value="ECO:0007669"/>
    <property type="project" value="InterPro"/>
</dbReference>
<dbReference type="SUPFAM" id="SSF50978">
    <property type="entry name" value="WD40 repeat-like"/>
    <property type="match status" value="1"/>
</dbReference>
<gene>
    <name evidence="5" type="ORF">VCUG_02214</name>
</gene>
<keyword evidence="3" id="KW-0131">Cell cycle</keyword>
<dbReference type="PANTHER" id="PTHR19918">
    <property type="entry name" value="CELL DIVISION CYCLE 20 CDC20 FIZZY -RELATED"/>
    <property type="match status" value="1"/>
</dbReference>
<accession>L2GRK4</accession>
<name>L2GRK4_VAVCU</name>
<dbReference type="Proteomes" id="UP000011081">
    <property type="component" value="Unassembled WGS sequence"/>
</dbReference>
<keyword evidence="1" id="KW-0853">WD repeat</keyword>
<feature type="region of interest" description="Disordered" evidence="4">
    <location>
        <begin position="1"/>
        <end position="24"/>
    </location>
</feature>
<dbReference type="RefSeq" id="XP_008075226.1">
    <property type="nucleotide sequence ID" value="XM_008077035.1"/>
</dbReference>
<dbReference type="InterPro" id="IPR015943">
    <property type="entry name" value="WD40/YVTN_repeat-like_dom_sf"/>
</dbReference>
<feature type="compositionally biased region" description="Basic and acidic residues" evidence="4">
    <location>
        <begin position="1"/>
        <end position="20"/>
    </location>
</feature>
<organism evidence="5 6">
    <name type="scientific">Vavraia culicis (isolate floridensis)</name>
    <name type="common">Microsporidian parasite</name>
    <dbReference type="NCBI Taxonomy" id="948595"/>
    <lineage>
        <taxon>Eukaryota</taxon>
        <taxon>Fungi</taxon>
        <taxon>Fungi incertae sedis</taxon>
        <taxon>Microsporidia</taxon>
        <taxon>Pleistophoridae</taxon>
        <taxon>Vavraia</taxon>
    </lineage>
</organism>
<dbReference type="SMART" id="SM00320">
    <property type="entry name" value="WD40"/>
    <property type="match status" value="5"/>
</dbReference>
<dbReference type="InterPro" id="IPR036322">
    <property type="entry name" value="WD40_repeat_dom_sf"/>
</dbReference>
<evidence type="ECO:0000313" key="5">
    <source>
        <dbReference type="EMBL" id="ELA46286.1"/>
    </source>
</evidence>
<keyword evidence="2" id="KW-0677">Repeat</keyword>
<dbReference type="Pfam" id="PF00400">
    <property type="entry name" value="WD40"/>
    <property type="match status" value="2"/>
</dbReference>
<evidence type="ECO:0000256" key="1">
    <source>
        <dbReference type="ARBA" id="ARBA00022574"/>
    </source>
</evidence>
<evidence type="ECO:0000256" key="2">
    <source>
        <dbReference type="ARBA" id="ARBA00022737"/>
    </source>
</evidence>
<dbReference type="GO" id="GO:0005680">
    <property type="term" value="C:anaphase-promoting complex"/>
    <property type="evidence" value="ECO:0007669"/>
    <property type="project" value="TreeGrafter"/>
</dbReference>
<dbReference type="InterPro" id="IPR033010">
    <property type="entry name" value="Cdc20/Fizzy"/>
</dbReference>
<reference evidence="6" key="1">
    <citation type="submission" date="2011-03" db="EMBL/GenBank/DDBJ databases">
        <title>The genome sequence of Vavraia culicis strain floridensis.</title>
        <authorList>
            <consortium name="The Broad Institute Genome Sequencing Platform"/>
            <person name="Cuomo C."/>
            <person name="Becnel J."/>
            <person name="Sanscrainte N."/>
            <person name="Young S.K."/>
            <person name="Zeng Q."/>
            <person name="Gargeya S."/>
            <person name="Fitzgerald M."/>
            <person name="Haas B."/>
            <person name="Abouelleil A."/>
            <person name="Alvarado L."/>
            <person name="Arachchi H.M."/>
            <person name="Berlin A."/>
            <person name="Chapman S.B."/>
            <person name="Gearin G."/>
            <person name="Goldberg J."/>
            <person name="Griggs A."/>
            <person name="Gujja S."/>
            <person name="Hansen M."/>
            <person name="Heiman D."/>
            <person name="Howarth C."/>
            <person name="Larimer J."/>
            <person name="Lui A."/>
            <person name="MacDonald P.J.P."/>
            <person name="McCowen C."/>
            <person name="Montmayeur A."/>
            <person name="Murphy C."/>
            <person name="Neiman D."/>
            <person name="Pearson M."/>
            <person name="Priest M."/>
            <person name="Roberts A."/>
            <person name="Saif S."/>
            <person name="Shea T."/>
            <person name="Sisk P."/>
            <person name="Stolte C."/>
            <person name="Sykes S."/>
            <person name="Wortman J."/>
            <person name="Nusbaum C."/>
            <person name="Birren B."/>
        </authorList>
    </citation>
    <scope>NUCLEOTIDE SEQUENCE [LARGE SCALE GENOMIC DNA]</scope>
    <source>
        <strain evidence="6">floridensis</strain>
    </source>
</reference>
<dbReference type="GO" id="GO:1905786">
    <property type="term" value="P:positive regulation of anaphase-promoting complex-dependent catabolic process"/>
    <property type="evidence" value="ECO:0007669"/>
    <property type="project" value="TreeGrafter"/>
</dbReference>
<dbReference type="OrthoDB" id="10263272at2759"/>
<dbReference type="InterPro" id="IPR001680">
    <property type="entry name" value="WD40_rpt"/>
</dbReference>
<dbReference type="GeneID" id="19880080"/>
<dbReference type="EMBL" id="GL877452">
    <property type="protein sequence ID" value="ELA46286.1"/>
    <property type="molecule type" value="Genomic_DNA"/>
</dbReference>
<dbReference type="AlphaFoldDB" id="L2GRK4"/>
<evidence type="ECO:0000256" key="3">
    <source>
        <dbReference type="ARBA" id="ARBA00023306"/>
    </source>
</evidence>
<dbReference type="HOGENOM" id="CLU_014831_1_0_1"/>
<sequence>MDRFLNHPSDRSLSPIKEHAPPTTLSEPFRTVHVSNLADDFYSNHLDWHQSTLMFVCENKIKLMDFYSNRITDLKSFGSATVTCVKFGSDGKCAIVGTSNGNLHIVDMCTRKTSKFNVHRSRIGTVESKDNILVTGSRDRQTKCMDMRSKHISFAVEKHVQEVCGVRMNRSATMLASGGNDNKVFVMEMRNLKREVKICAHRAAVKAIDWSKGSDWMMVSGGGTADKIIRIWNVYGIAGGSNENSNHVHTNRAHGMEPPCTTDKMLVKAQSFNSQVCNVYWSSTNKILSTHGYSKNDARISNLSLRTTNVMCSHKNRVIHFAVNERLGCFVTGSADNKLCFWRMEDFEDVGMWLR</sequence>
<protein>
    <submittedName>
        <fullName evidence="5">Uncharacterized protein</fullName>
    </submittedName>
</protein>
<dbReference type="Gene3D" id="2.130.10.10">
    <property type="entry name" value="YVTN repeat-like/Quinoprotein amine dehydrogenase"/>
    <property type="match status" value="1"/>
</dbReference>
<dbReference type="InParanoid" id="L2GRK4"/>
<proteinExistence type="predicted"/>